<keyword evidence="2" id="KW-0808">Transferase</keyword>
<evidence type="ECO:0000313" key="3">
    <source>
        <dbReference type="Proteomes" id="UP000183997"/>
    </source>
</evidence>
<protein>
    <submittedName>
        <fullName evidence="2">Ethanolamine utilization cobalamin adenosyltransferase</fullName>
    </submittedName>
</protein>
<dbReference type="InterPro" id="IPR016030">
    <property type="entry name" value="CblAdoTrfase-like"/>
</dbReference>
<name>A0A1M6WBB7_9FIRM</name>
<dbReference type="OrthoDB" id="306726at2"/>
<dbReference type="STRING" id="1121421.SAMN02745123_03559"/>
<gene>
    <name evidence="2" type="ORF">SAMN02745123_03559</name>
</gene>
<feature type="domain" description="Cobalamin adenosyltransferase-like" evidence="1">
    <location>
        <begin position="78"/>
        <end position="214"/>
    </location>
</feature>
<organism evidence="2 3">
    <name type="scientific">Desulforamulus aeronauticus DSM 10349</name>
    <dbReference type="NCBI Taxonomy" id="1121421"/>
    <lineage>
        <taxon>Bacteria</taxon>
        <taxon>Bacillati</taxon>
        <taxon>Bacillota</taxon>
        <taxon>Clostridia</taxon>
        <taxon>Eubacteriales</taxon>
        <taxon>Peptococcaceae</taxon>
        <taxon>Desulforamulus</taxon>
    </lineage>
</organism>
<dbReference type="RefSeq" id="WP_072917040.1">
    <property type="nucleotide sequence ID" value="NZ_FRAR01000029.1"/>
</dbReference>
<dbReference type="EMBL" id="FRAR01000029">
    <property type="protein sequence ID" value="SHK90929.1"/>
    <property type="molecule type" value="Genomic_DNA"/>
</dbReference>
<accession>A0A1M6WBB7</accession>
<evidence type="ECO:0000259" key="1">
    <source>
        <dbReference type="Pfam" id="PF01923"/>
    </source>
</evidence>
<keyword evidence="3" id="KW-1185">Reference proteome</keyword>
<proteinExistence type="predicted"/>
<dbReference type="GO" id="GO:0016740">
    <property type="term" value="F:transferase activity"/>
    <property type="evidence" value="ECO:0007669"/>
    <property type="project" value="UniProtKB-KW"/>
</dbReference>
<reference evidence="3" key="1">
    <citation type="submission" date="2016-11" db="EMBL/GenBank/DDBJ databases">
        <authorList>
            <person name="Varghese N."/>
            <person name="Submissions S."/>
        </authorList>
    </citation>
    <scope>NUCLEOTIDE SEQUENCE [LARGE SCALE GENOMIC DNA]</scope>
    <source>
        <strain evidence="3">DSM 10349</strain>
    </source>
</reference>
<evidence type="ECO:0000313" key="2">
    <source>
        <dbReference type="EMBL" id="SHK90929.1"/>
    </source>
</evidence>
<dbReference type="AlphaFoldDB" id="A0A1M6WBB7"/>
<sequence length="223" mass="26041">MKFITEMELRDLYKTEPFTTYVLEPDVKITPGARQFLVDRRVTLVQAACSDSKQSLSDDSNQEPGRENWCTLRLRRRMDCIESLFLLMAAELLHAGDTALSEEVMALGKYFQHVRKAEREQLAPEVIRFWDWSAEEIKERSNKLENYLDISEFHVGLENGKELALLNHLRASLREVEPALLETYWNEAEQVCSRQDLIDTVNLIINILCIMMWKCLGGKEWKR</sequence>
<dbReference type="Proteomes" id="UP000183997">
    <property type="component" value="Unassembled WGS sequence"/>
</dbReference>
<dbReference type="Pfam" id="PF01923">
    <property type="entry name" value="Cob_adeno_trans"/>
    <property type="match status" value="1"/>
</dbReference>